<sequence length="99" mass="11213">MEKVGDASVINILKELEALTTRVAMLTWSIEGQVRSSNATRKNAEKEVSLLRKRVDKLANNVTTLEEEKQLSTGEKARLQSDLDAEKKKIHRFESLMVD</sequence>
<evidence type="ECO:0000313" key="2">
    <source>
        <dbReference type="EMBL" id="KAL2341275.1"/>
    </source>
</evidence>
<reference evidence="2 3" key="1">
    <citation type="submission" date="2024-08" db="EMBL/GenBank/DDBJ databases">
        <title>Insights into the chromosomal genome structure of Flemingia macrophylla.</title>
        <authorList>
            <person name="Ding Y."/>
            <person name="Zhao Y."/>
            <person name="Bi W."/>
            <person name="Wu M."/>
            <person name="Zhao G."/>
            <person name="Gong Y."/>
            <person name="Li W."/>
            <person name="Zhang P."/>
        </authorList>
    </citation>
    <scope>NUCLEOTIDE SEQUENCE [LARGE SCALE GENOMIC DNA]</scope>
    <source>
        <strain evidence="2">DYQJB</strain>
        <tissue evidence="2">Leaf</tissue>
    </source>
</reference>
<keyword evidence="3" id="KW-1185">Reference proteome</keyword>
<organism evidence="2 3">
    <name type="scientific">Flemingia macrophylla</name>
    <dbReference type="NCBI Taxonomy" id="520843"/>
    <lineage>
        <taxon>Eukaryota</taxon>
        <taxon>Viridiplantae</taxon>
        <taxon>Streptophyta</taxon>
        <taxon>Embryophyta</taxon>
        <taxon>Tracheophyta</taxon>
        <taxon>Spermatophyta</taxon>
        <taxon>Magnoliopsida</taxon>
        <taxon>eudicotyledons</taxon>
        <taxon>Gunneridae</taxon>
        <taxon>Pentapetalae</taxon>
        <taxon>rosids</taxon>
        <taxon>fabids</taxon>
        <taxon>Fabales</taxon>
        <taxon>Fabaceae</taxon>
        <taxon>Papilionoideae</taxon>
        <taxon>50 kb inversion clade</taxon>
        <taxon>NPAAA clade</taxon>
        <taxon>indigoferoid/millettioid clade</taxon>
        <taxon>Phaseoleae</taxon>
        <taxon>Flemingia</taxon>
    </lineage>
</organism>
<protein>
    <submittedName>
        <fullName evidence="2">Uncharacterized protein</fullName>
    </submittedName>
</protein>
<name>A0ABD1MZL4_9FABA</name>
<dbReference type="EMBL" id="JBGMDY010000003">
    <property type="protein sequence ID" value="KAL2341275.1"/>
    <property type="molecule type" value="Genomic_DNA"/>
</dbReference>
<dbReference type="AlphaFoldDB" id="A0ABD1MZL4"/>
<evidence type="ECO:0000313" key="3">
    <source>
        <dbReference type="Proteomes" id="UP001603857"/>
    </source>
</evidence>
<evidence type="ECO:0000256" key="1">
    <source>
        <dbReference type="SAM" id="Coils"/>
    </source>
</evidence>
<keyword evidence="1" id="KW-0175">Coiled coil</keyword>
<accession>A0ABD1MZL4</accession>
<proteinExistence type="predicted"/>
<comment type="caution">
    <text evidence="2">The sequence shown here is derived from an EMBL/GenBank/DDBJ whole genome shotgun (WGS) entry which is preliminary data.</text>
</comment>
<dbReference type="Proteomes" id="UP001603857">
    <property type="component" value="Unassembled WGS sequence"/>
</dbReference>
<feature type="coiled-coil region" evidence="1">
    <location>
        <begin position="34"/>
        <end position="96"/>
    </location>
</feature>
<gene>
    <name evidence="2" type="ORF">Fmac_009215</name>
</gene>